<evidence type="ECO:0000256" key="4">
    <source>
        <dbReference type="SAM" id="MobiDB-lite"/>
    </source>
</evidence>
<dbReference type="Pfam" id="PF12656">
    <property type="entry name" value="G-patch_2"/>
    <property type="match status" value="1"/>
</dbReference>
<dbReference type="SMART" id="SM00739">
    <property type="entry name" value="KOW"/>
    <property type="match status" value="1"/>
</dbReference>
<dbReference type="PANTHER" id="PTHR15818:SF2">
    <property type="entry name" value="G-PATCH DOMAIN AND KOW MOTIFS-CONTAINING PROTEIN"/>
    <property type="match status" value="1"/>
</dbReference>
<evidence type="ECO:0000313" key="7">
    <source>
        <dbReference type="Proteomes" id="UP001152747"/>
    </source>
</evidence>
<comment type="similarity">
    <text evidence="2">Belongs to the MOS2 family.</text>
</comment>
<accession>A0A9P1IQ13</accession>
<feature type="compositionally biased region" description="Basic and acidic residues" evidence="4">
    <location>
        <begin position="54"/>
        <end position="64"/>
    </location>
</feature>
<evidence type="ECO:0000313" key="6">
    <source>
        <dbReference type="EMBL" id="CAI5449117.1"/>
    </source>
</evidence>
<comment type="caution">
    <text evidence="6">The sequence shown here is derived from an EMBL/GenBank/DDBJ whole genome shotgun (WGS) entry which is preliminary data.</text>
</comment>
<evidence type="ECO:0000256" key="3">
    <source>
        <dbReference type="ARBA" id="ARBA00023242"/>
    </source>
</evidence>
<dbReference type="InterPro" id="IPR000467">
    <property type="entry name" value="G_patch_dom"/>
</dbReference>
<dbReference type="InterPro" id="IPR026822">
    <property type="entry name" value="Spp2/MOS2_G-patch"/>
</dbReference>
<feature type="compositionally biased region" description="Acidic residues" evidence="4">
    <location>
        <begin position="32"/>
        <end position="45"/>
    </location>
</feature>
<dbReference type="GO" id="GO:0005681">
    <property type="term" value="C:spliceosomal complex"/>
    <property type="evidence" value="ECO:0007669"/>
    <property type="project" value="TreeGrafter"/>
</dbReference>
<dbReference type="PROSITE" id="PS50174">
    <property type="entry name" value="G_PATCH"/>
    <property type="match status" value="1"/>
</dbReference>
<dbReference type="Pfam" id="PF25088">
    <property type="entry name" value="GPKOW_C"/>
    <property type="match status" value="1"/>
</dbReference>
<feature type="region of interest" description="Disordered" evidence="4">
    <location>
        <begin position="32"/>
        <end position="64"/>
    </location>
</feature>
<name>A0A9P1IQ13_9PELO</name>
<comment type="subcellular location">
    <subcellularLocation>
        <location evidence="1">Nucleus</location>
    </subcellularLocation>
</comment>
<feature type="compositionally biased region" description="Basic and acidic residues" evidence="4">
    <location>
        <begin position="284"/>
        <end position="301"/>
    </location>
</feature>
<organism evidence="6 7">
    <name type="scientific">Caenorhabditis angaria</name>
    <dbReference type="NCBI Taxonomy" id="860376"/>
    <lineage>
        <taxon>Eukaryota</taxon>
        <taxon>Metazoa</taxon>
        <taxon>Ecdysozoa</taxon>
        <taxon>Nematoda</taxon>
        <taxon>Chromadorea</taxon>
        <taxon>Rhabditida</taxon>
        <taxon>Rhabditina</taxon>
        <taxon>Rhabditomorpha</taxon>
        <taxon>Rhabditoidea</taxon>
        <taxon>Rhabditidae</taxon>
        <taxon>Peloderinae</taxon>
        <taxon>Caenorhabditis</taxon>
    </lineage>
</organism>
<evidence type="ECO:0000256" key="2">
    <source>
        <dbReference type="ARBA" id="ARBA00010966"/>
    </source>
</evidence>
<dbReference type="OrthoDB" id="5577072at2759"/>
<gene>
    <name evidence="6" type="ORF">CAMP_LOCUS11754</name>
</gene>
<dbReference type="PANTHER" id="PTHR15818">
    <property type="entry name" value="G PATCH AND KOW-CONTAINING"/>
    <property type="match status" value="1"/>
</dbReference>
<reference evidence="6" key="1">
    <citation type="submission" date="2022-11" db="EMBL/GenBank/DDBJ databases">
        <authorList>
            <person name="Kikuchi T."/>
        </authorList>
    </citation>
    <scope>NUCLEOTIDE SEQUENCE</scope>
    <source>
        <strain evidence="6">PS1010</strain>
    </source>
</reference>
<dbReference type="SMART" id="SM00443">
    <property type="entry name" value="G_patch"/>
    <property type="match status" value="1"/>
</dbReference>
<dbReference type="InterPro" id="IPR005824">
    <property type="entry name" value="KOW"/>
</dbReference>
<dbReference type="InterPro" id="IPR045166">
    <property type="entry name" value="Spp2-like"/>
</dbReference>
<evidence type="ECO:0000259" key="5">
    <source>
        <dbReference type="PROSITE" id="PS50174"/>
    </source>
</evidence>
<dbReference type="EMBL" id="CANHGI010000004">
    <property type="protein sequence ID" value="CAI5449117.1"/>
    <property type="molecule type" value="Genomic_DNA"/>
</dbReference>
<sequence length="441" mass="49739">MVEPVKISFGVKRKDDNKVNSATISKVVVDVEADSDEEREREEEERQAKRRKMTHFDEGSIVGDEDKQKEVAVIPMVIEHDWRTQKLLEKEKEGTLTDEEKAKLALLVGTSNEEENDTSNKNGAEKITISNGVETAEDADYSAIPIENFGLAILRGCNWKDGDGIGKNPQKVALRLPARRPPGLGLGATPKNPSATGTKNDGDNKKEEVVEIKKGTCIKIIDGRSKGLYGKVEARDDDTNSLFVRLAIGSKSIKVSLYSVQGISVKEYERDAKCLNKAEYDKEKEKIEKQREEKEVKHLKEPSTSTAEKSETYSSSKKEELWVRADLLVRFIDKEYKHGKLYNQKVRVVDVAGIRDVTIEDDRGNTFYNIKQSWLETVIPRNIGEKLMIVGRKNGGKLAIMIDKDKRKEKVTAKLLQTSETLSVYFEDVCAVSVRHEEDYE</sequence>
<keyword evidence="7" id="KW-1185">Reference proteome</keyword>
<keyword evidence="3" id="KW-0539">Nucleus</keyword>
<proteinExistence type="inferred from homology"/>
<feature type="region of interest" description="Disordered" evidence="4">
    <location>
        <begin position="284"/>
        <end position="312"/>
    </location>
</feature>
<evidence type="ECO:0000256" key="1">
    <source>
        <dbReference type="ARBA" id="ARBA00004123"/>
    </source>
</evidence>
<dbReference type="GO" id="GO:0000398">
    <property type="term" value="P:mRNA splicing, via spliceosome"/>
    <property type="evidence" value="ECO:0007669"/>
    <property type="project" value="InterPro"/>
</dbReference>
<feature type="domain" description="G-patch" evidence="5">
    <location>
        <begin position="146"/>
        <end position="177"/>
    </location>
</feature>
<feature type="region of interest" description="Disordered" evidence="4">
    <location>
        <begin position="178"/>
        <end position="204"/>
    </location>
</feature>
<protein>
    <recommendedName>
        <fullName evidence="5">G-patch domain-containing protein</fullName>
    </recommendedName>
</protein>
<dbReference type="Proteomes" id="UP001152747">
    <property type="component" value="Unassembled WGS sequence"/>
</dbReference>
<dbReference type="AlphaFoldDB" id="A0A9P1IQ13"/>
<dbReference type="GO" id="GO:0003676">
    <property type="term" value="F:nucleic acid binding"/>
    <property type="evidence" value="ECO:0007669"/>
    <property type="project" value="InterPro"/>
</dbReference>